<evidence type="ECO:0000313" key="2">
    <source>
        <dbReference type="Proteomes" id="UP000029889"/>
    </source>
</evidence>
<organism evidence="1 2">
    <name type="scientific">Escherichia phage 121Q</name>
    <dbReference type="NCBI Taxonomy" id="1555202"/>
    <lineage>
        <taxon>Viruses</taxon>
        <taxon>Duplodnaviria</taxon>
        <taxon>Heunggongvirae</taxon>
        <taxon>Uroviricota</taxon>
        <taxon>Caudoviricetes</taxon>
        <taxon>Asteriusvirus</taxon>
        <taxon>Asteriusvirus av121Q</taxon>
    </lineage>
</organism>
<gene>
    <name evidence="1" type="primary">394</name>
    <name evidence="1" type="ORF">PBI_121Q_394</name>
</gene>
<sequence>MDKDDILIRLINSLIKFSNNDVDTYKVGDIEFKSFGMYGEDKTYYASMKFQDFHEMLISLSYEDVDPRWSSSISLSRMVIRSKHRYISSKNTPNLINIVLNENTNPLSKHDIVPLTDEVLFQLSTICDEDVISCMKIYEKVGSDIPMNYYLTIDGTYLRDEVLAYIDSVLPK</sequence>
<dbReference type="GeneID" id="22111434"/>
<protein>
    <submittedName>
        <fullName evidence="1">Uncharacterized protein</fullName>
    </submittedName>
</protein>
<dbReference type="KEGG" id="vg:22111434"/>
<dbReference type="RefSeq" id="YP_009101981.1">
    <property type="nucleotide sequence ID" value="NC_025447.1"/>
</dbReference>
<reference evidence="1 2" key="1">
    <citation type="submission" date="2014-09" db="EMBL/GenBank/DDBJ databases">
        <authorList>
            <person name="Lapin J.S."/>
            <person name="Pope W.H."/>
            <person name="Hua J."/>
            <person name="Ford M.E."/>
            <person name="Conway J.F."/>
            <person name="Hatfull G.F."/>
            <person name="Hendrix R.W."/>
        </authorList>
    </citation>
    <scope>NUCLEOTIDE SEQUENCE [LARGE SCALE GENOMIC DNA]</scope>
</reference>
<name>A0A097EXV2_9CAUD</name>
<dbReference type="EMBL" id="KM507819">
    <property type="protein sequence ID" value="AIT14284.1"/>
    <property type="molecule type" value="Genomic_DNA"/>
</dbReference>
<dbReference type="Proteomes" id="UP000029889">
    <property type="component" value="Segment"/>
</dbReference>
<proteinExistence type="predicted"/>
<keyword evidence="2" id="KW-1185">Reference proteome</keyword>
<accession>A0A097EXV2</accession>
<evidence type="ECO:0000313" key="1">
    <source>
        <dbReference type="EMBL" id="AIT14284.1"/>
    </source>
</evidence>